<evidence type="ECO:0000256" key="1">
    <source>
        <dbReference type="PROSITE-ProRule" id="PRU00182"/>
    </source>
</evidence>
<proteinExistence type="predicted"/>
<sequence length="78" mass="8210">MSSPLEPPLEVPIRDQSIRLGQLLKLAGVVDDGAMARSVIELGEVTVDGAVEVRRGAQVRPGQTVGYAGQRLTVVTDA</sequence>
<evidence type="ECO:0000313" key="2">
    <source>
        <dbReference type="EMBL" id="NYG07460.1"/>
    </source>
</evidence>
<keyword evidence="3" id="KW-1185">Reference proteome</keyword>
<protein>
    <submittedName>
        <fullName evidence="2">Ribosome-associated protein</fullName>
    </submittedName>
</protein>
<keyword evidence="1" id="KW-0694">RNA-binding</keyword>
<dbReference type="Gene3D" id="3.10.290.10">
    <property type="entry name" value="RNA-binding S4 domain"/>
    <property type="match status" value="1"/>
</dbReference>
<name>A0A852WFB8_9MICO</name>
<dbReference type="Proteomes" id="UP000573599">
    <property type="component" value="Unassembled WGS sequence"/>
</dbReference>
<dbReference type="PROSITE" id="PS50889">
    <property type="entry name" value="S4"/>
    <property type="match status" value="1"/>
</dbReference>
<dbReference type="InterPro" id="IPR036986">
    <property type="entry name" value="S4_RNA-bd_sf"/>
</dbReference>
<organism evidence="2 3">
    <name type="scientific">Pedococcus badiiscoriae</name>
    <dbReference type="NCBI Taxonomy" id="642776"/>
    <lineage>
        <taxon>Bacteria</taxon>
        <taxon>Bacillati</taxon>
        <taxon>Actinomycetota</taxon>
        <taxon>Actinomycetes</taxon>
        <taxon>Micrococcales</taxon>
        <taxon>Intrasporangiaceae</taxon>
        <taxon>Pedococcus</taxon>
    </lineage>
</organism>
<dbReference type="EMBL" id="JACCAB010000001">
    <property type="protein sequence ID" value="NYG07460.1"/>
    <property type="molecule type" value="Genomic_DNA"/>
</dbReference>
<accession>A0A852WFB8</accession>
<evidence type="ECO:0000313" key="3">
    <source>
        <dbReference type="Proteomes" id="UP000573599"/>
    </source>
</evidence>
<dbReference type="GO" id="GO:0003723">
    <property type="term" value="F:RNA binding"/>
    <property type="evidence" value="ECO:0007669"/>
    <property type="project" value="UniProtKB-KW"/>
</dbReference>
<gene>
    <name evidence="2" type="ORF">BJ986_001947</name>
</gene>
<dbReference type="RefSeq" id="WP_337795102.1">
    <property type="nucleotide sequence ID" value="NZ_JACCAB010000001.1"/>
</dbReference>
<dbReference type="AlphaFoldDB" id="A0A852WFB8"/>
<dbReference type="SUPFAM" id="SSF55174">
    <property type="entry name" value="Alpha-L RNA-binding motif"/>
    <property type="match status" value="1"/>
</dbReference>
<dbReference type="Pfam" id="PF13275">
    <property type="entry name" value="S4_2"/>
    <property type="match status" value="1"/>
</dbReference>
<reference evidence="2 3" key="1">
    <citation type="submission" date="2020-07" db="EMBL/GenBank/DDBJ databases">
        <title>Sequencing the genomes of 1000 actinobacteria strains.</title>
        <authorList>
            <person name="Klenk H.-P."/>
        </authorList>
    </citation>
    <scope>NUCLEOTIDE SEQUENCE [LARGE SCALE GENOMIC DNA]</scope>
    <source>
        <strain evidence="2 3">DSM 23987</strain>
    </source>
</reference>
<comment type="caution">
    <text evidence="2">The sequence shown here is derived from an EMBL/GenBank/DDBJ whole genome shotgun (WGS) entry which is preliminary data.</text>
</comment>